<accession>A0ABW9RYQ0</accession>
<keyword evidence="3" id="KW-1185">Reference proteome</keyword>
<feature type="transmembrane region" description="Helical" evidence="1">
    <location>
        <begin position="358"/>
        <end position="377"/>
    </location>
</feature>
<dbReference type="EMBL" id="SMLW01000655">
    <property type="protein sequence ID" value="MTI28160.1"/>
    <property type="molecule type" value="Genomic_DNA"/>
</dbReference>
<feature type="transmembrane region" description="Helical" evidence="1">
    <location>
        <begin position="264"/>
        <end position="283"/>
    </location>
</feature>
<keyword evidence="1" id="KW-1133">Transmembrane helix</keyword>
<proteinExistence type="predicted"/>
<feature type="transmembrane region" description="Helical" evidence="1">
    <location>
        <begin position="231"/>
        <end position="252"/>
    </location>
</feature>
<feature type="transmembrane region" description="Helical" evidence="1">
    <location>
        <begin position="34"/>
        <end position="55"/>
    </location>
</feature>
<dbReference type="RefSeq" id="WP_155175417.1">
    <property type="nucleotide sequence ID" value="NZ_BAAAFL010000010.1"/>
</dbReference>
<keyword evidence="1" id="KW-0812">Transmembrane</keyword>
<feature type="transmembrane region" description="Helical" evidence="1">
    <location>
        <begin position="62"/>
        <end position="81"/>
    </location>
</feature>
<gene>
    <name evidence="2" type="ORF">E1163_24600</name>
</gene>
<evidence type="ECO:0000313" key="3">
    <source>
        <dbReference type="Proteomes" id="UP000798808"/>
    </source>
</evidence>
<feature type="transmembrane region" description="Helical" evidence="1">
    <location>
        <begin position="195"/>
        <end position="225"/>
    </location>
</feature>
<feature type="transmembrane region" description="Helical" evidence="1">
    <location>
        <begin position="415"/>
        <end position="437"/>
    </location>
</feature>
<feature type="transmembrane region" description="Helical" evidence="1">
    <location>
        <begin position="161"/>
        <end position="183"/>
    </location>
</feature>
<dbReference type="Pfam" id="PF26314">
    <property type="entry name" value="MptA_B_family"/>
    <property type="match status" value="1"/>
</dbReference>
<feature type="transmembrane region" description="Helical" evidence="1">
    <location>
        <begin position="9"/>
        <end position="28"/>
    </location>
</feature>
<evidence type="ECO:0000256" key="1">
    <source>
        <dbReference type="SAM" id="Phobius"/>
    </source>
</evidence>
<keyword evidence="1" id="KW-0472">Membrane</keyword>
<organism evidence="2 3">
    <name type="scientific">Fulvivirga kasyanovii</name>
    <dbReference type="NCBI Taxonomy" id="396812"/>
    <lineage>
        <taxon>Bacteria</taxon>
        <taxon>Pseudomonadati</taxon>
        <taxon>Bacteroidota</taxon>
        <taxon>Cytophagia</taxon>
        <taxon>Cytophagales</taxon>
        <taxon>Fulvivirgaceae</taxon>
        <taxon>Fulvivirga</taxon>
    </lineage>
</organism>
<reference evidence="2 3" key="1">
    <citation type="submission" date="2019-02" db="EMBL/GenBank/DDBJ databases">
        <authorList>
            <person name="Goldberg S.R."/>
            <person name="Haltli B.A."/>
            <person name="Correa H."/>
            <person name="Russell K.G."/>
        </authorList>
    </citation>
    <scope>NUCLEOTIDE SEQUENCE [LARGE SCALE GENOMIC DNA]</scope>
    <source>
        <strain evidence="2 3">JCM 16186</strain>
    </source>
</reference>
<evidence type="ECO:0008006" key="4">
    <source>
        <dbReference type="Google" id="ProtNLM"/>
    </source>
</evidence>
<comment type="caution">
    <text evidence="2">The sequence shown here is derived from an EMBL/GenBank/DDBJ whole genome shotgun (WGS) entry which is preliminary data.</text>
</comment>
<dbReference type="Proteomes" id="UP000798808">
    <property type="component" value="Unassembled WGS sequence"/>
</dbReference>
<name>A0ABW9RYQ0_9BACT</name>
<feature type="transmembrane region" description="Helical" evidence="1">
    <location>
        <begin position="389"/>
        <end position="406"/>
    </location>
</feature>
<evidence type="ECO:0000313" key="2">
    <source>
        <dbReference type="EMBL" id="MTI28160.1"/>
    </source>
</evidence>
<sequence>MVKSKSGPALYLASVLSLLLYIFIAYVVKRHESFLLLTCYTLLFTAFLTMWYYAYSSKRVRWLVVLAIFLRVSLLLAFPNLSDDIYRFVWDGRLINNDIHPFSHLPTYFMSPGSPDVPGITSSLFYQLNSPEYFTIYPPVSQFFFSVSASIFPESVHGSAIVMRIFIIVAEIGSIWLITRILFHYKLPSRHVLLYALNPLIILELTGNLHFEAFMIFFLLVAVYFFLTRRYIISALALAFAIASKLLPLIFLPLLIRRIWGKQLLVYYVLTAIFTLILFLPLINQELINGMSSSLSLYFQRFEFNASIYYLLREGGFYLKGYNTIHILGKYLAASTFILIMGYALLHNPRRVKLPEAMLWVILIYCMLTTTLHPWYLATVVLLSVFTPFRFPVLWSFLAFVTYVGYSETGFQENLILTTIEYVLVYTCMLYEIYIHYIRSTNKKVVEVYE</sequence>
<feature type="transmembrane region" description="Helical" evidence="1">
    <location>
        <begin position="327"/>
        <end position="346"/>
    </location>
</feature>
<protein>
    <recommendedName>
        <fullName evidence="4">DUF2029 domain-containing protein</fullName>
    </recommendedName>
</protein>